<gene>
    <name evidence="3" type="ordered locus">Hbor_07100</name>
    <name evidence="4" type="ORF">C499_09037</name>
</gene>
<keyword evidence="5" id="KW-1185">Reference proteome</keyword>
<reference evidence="4 6" key="2">
    <citation type="journal article" date="2014" name="PLoS Genet.">
        <title>Phylogenetically driven sequencing of extremely halophilic archaea reveals strategies for static and dynamic osmo-response.</title>
        <authorList>
            <person name="Becker E.A."/>
            <person name="Seitzer P.M."/>
            <person name="Tritt A."/>
            <person name="Larsen D."/>
            <person name="Krusor M."/>
            <person name="Yao A.I."/>
            <person name="Wu D."/>
            <person name="Madern D."/>
            <person name="Eisen J.A."/>
            <person name="Darling A.E."/>
            <person name="Facciotti M.T."/>
        </authorList>
    </citation>
    <scope>NUCLEOTIDE SEQUENCE [LARGE SCALE GENOMIC DNA]</scope>
    <source>
        <strain evidence="4 6">DSM 11551</strain>
    </source>
</reference>
<name>E4NN78_HALBP</name>
<dbReference type="InterPro" id="IPR011330">
    <property type="entry name" value="Glyco_hydro/deAcase_b/a-brl"/>
</dbReference>
<dbReference type="SUPFAM" id="SSF88713">
    <property type="entry name" value="Glycoside hydrolase/deacetylase"/>
    <property type="match status" value="1"/>
</dbReference>
<dbReference type="EMBL" id="AOHT01000032">
    <property type="protein sequence ID" value="ELY27703.1"/>
    <property type="molecule type" value="Genomic_DNA"/>
</dbReference>
<keyword evidence="2" id="KW-0812">Transmembrane</keyword>
<dbReference type="InterPro" id="IPR018763">
    <property type="entry name" value="DUF2334"/>
</dbReference>
<evidence type="ECO:0000256" key="2">
    <source>
        <dbReference type="SAM" id="Phobius"/>
    </source>
</evidence>
<evidence type="ECO:0000313" key="3">
    <source>
        <dbReference type="EMBL" id="ADQ66308.1"/>
    </source>
</evidence>
<evidence type="ECO:0000256" key="1">
    <source>
        <dbReference type="SAM" id="MobiDB-lite"/>
    </source>
</evidence>
<keyword evidence="2" id="KW-1133">Transmembrane helix</keyword>
<organism evidence="3 5">
    <name type="scientific">Halogeometricum borinquense (strain ATCC 700274 / DSM 11551 / JCM 10706 / KCTC 4070 / PR3)</name>
    <dbReference type="NCBI Taxonomy" id="469382"/>
    <lineage>
        <taxon>Archaea</taxon>
        <taxon>Methanobacteriati</taxon>
        <taxon>Methanobacteriota</taxon>
        <taxon>Stenosarchaea group</taxon>
        <taxon>Halobacteria</taxon>
        <taxon>Halobacteriales</taxon>
        <taxon>Haloferacaceae</taxon>
        <taxon>Halogeometricum</taxon>
    </lineage>
</organism>
<dbReference type="EMBL" id="CP001690">
    <property type="protein sequence ID" value="ADQ66308.1"/>
    <property type="molecule type" value="Genomic_DNA"/>
</dbReference>
<evidence type="ECO:0000313" key="4">
    <source>
        <dbReference type="EMBL" id="ELY27703.1"/>
    </source>
</evidence>
<dbReference type="eggNOG" id="arCOG05033">
    <property type="taxonomic scope" value="Archaea"/>
</dbReference>
<dbReference type="KEGG" id="hbo:Hbor_07100"/>
<dbReference type="STRING" id="469382.Hbor_07100"/>
<dbReference type="Proteomes" id="UP000011585">
    <property type="component" value="Unassembled WGS sequence"/>
</dbReference>
<dbReference type="OrthoDB" id="306789at2157"/>
<proteinExistence type="predicted"/>
<dbReference type="GO" id="GO:0005975">
    <property type="term" value="P:carbohydrate metabolic process"/>
    <property type="evidence" value="ECO:0007669"/>
    <property type="project" value="InterPro"/>
</dbReference>
<feature type="region of interest" description="Disordered" evidence="1">
    <location>
        <begin position="56"/>
        <end position="89"/>
    </location>
</feature>
<evidence type="ECO:0000313" key="6">
    <source>
        <dbReference type="Proteomes" id="UP000011585"/>
    </source>
</evidence>
<keyword evidence="2" id="KW-0472">Membrane</keyword>
<accession>E4NN78</accession>
<feature type="transmembrane region" description="Helical" evidence="2">
    <location>
        <begin position="25"/>
        <end position="46"/>
    </location>
</feature>
<dbReference type="Pfam" id="PF10096">
    <property type="entry name" value="DUF2334"/>
    <property type="match status" value="1"/>
</dbReference>
<sequence>MSILIPADYDLFFDMSIPARRLRSAVVVLVVLVIGASVGVGGVTFLDTNWLFPTSDSTSPPAATPDATADAATQTPAAPTTTPRPSSAANTTWKEYQLVAVFRNDDIKPNPDPTTMQAVDRVFADENVPVTNAVIPFPGGEPISSSKETCSYLRELRRDNPTTFEFALHGYTHEKRTEFYGASEFGSVPSETQQEWITVGTRELTVCTGVRPTTFVPPMNTYDKNTTRAVAASNLTVISGGSWFTEPYYGERGVFRASNVVHVGNTTGYVANWTTMETKSRSDLRADFDKAYAEGGTYAMMLHYPHFDTAERRSDLRALLRYAKSHDGVRFMTVGEVGSRLSNETMERTDEGWRVLESER</sequence>
<dbReference type="Gene3D" id="3.20.20.370">
    <property type="entry name" value="Glycoside hydrolase/deacetylase"/>
    <property type="match status" value="1"/>
</dbReference>
<dbReference type="Proteomes" id="UP000006663">
    <property type="component" value="Chromosome"/>
</dbReference>
<protein>
    <submittedName>
        <fullName evidence="3 4">Deacetylase</fullName>
    </submittedName>
</protein>
<reference evidence="3 5" key="1">
    <citation type="journal article" date="2009" name="Stand. Genomic Sci.">
        <title>Complete genome sequence of Halogeometricum borinquense type strain (PR3).</title>
        <authorList>
            <person name="Malfatti S."/>
            <person name="Tindall B.J."/>
            <person name="Schneider S."/>
            <person name="Fahnrich R."/>
            <person name="Lapidus A."/>
            <person name="Labuttii K."/>
            <person name="Copeland A."/>
            <person name="Glavina Del Rio T."/>
            <person name="Nolan M."/>
            <person name="Chen F."/>
            <person name="Lucas S."/>
            <person name="Tice H."/>
            <person name="Cheng J.F."/>
            <person name="Bruce D."/>
            <person name="Goodwin L."/>
            <person name="Pitluck S."/>
            <person name="Anderson I."/>
            <person name="Pati A."/>
            <person name="Ivanova N."/>
            <person name="Mavromatis K."/>
            <person name="Chen A."/>
            <person name="Palaniappan K."/>
            <person name="D'haeseleer P."/>
            <person name="Goker M."/>
            <person name="Bristow J."/>
            <person name="Eisen J.A."/>
            <person name="Markowitz V."/>
            <person name="Hugenholtz P."/>
            <person name="Kyrpides N.C."/>
            <person name="Klenk H.P."/>
            <person name="Chain P."/>
        </authorList>
    </citation>
    <scope>NUCLEOTIDE SEQUENCE [LARGE SCALE GENOMIC DNA]</scope>
    <source>
        <strain evidence="5">ATCC 700274 / DSM 11551 / JCM 10706 / KCTC 4070 / PR3</strain>
        <strain evidence="3">PR 3</strain>
    </source>
</reference>
<dbReference type="HOGENOM" id="CLU_768603_0_0_2"/>
<evidence type="ECO:0000313" key="5">
    <source>
        <dbReference type="Proteomes" id="UP000006663"/>
    </source>
</evidence>
<dbReference type="AlphaFoldDB" id="E4NN78"/>